<sequence length="236" mass="23815">MAQVLAEWGMAGIDALRSQVAVLVLVDVLSFSTAVDVAVSRRAQVLPFPLGDDPAAARLAAEHAGAVLALPRRAGGGQFSLSPASLLAIPAGTRLMLPSPNGSRLSLAGAGTPVLAGCLRNAAAVARAARGLAGDSAIGVVPAGERWPDGSLRPAIEDLLGAGAIIAALGLPCSPEAQVMRDACRMAGAELPRLIRESVSGRELVEGGFPHDVALALEREVSGTAPLLVDGAYRAG</sequence>
<protein>
    <recommendedName>
        <fullName evidence="1">Probable 2-phosphosulfolactate phosphatase</fullName>
    </recommendedName>
</protein>
<dbReference type="AlphaFoldDB" id="A0A952KNV6"/>
<name>A0A952KNV6_9PROT</name>
<evidence type="ECO:0000313" key="3">
    <source>
        <dbReference type="Proteomes" id="UP000700706"/>
    </source>
</evidence>
<dbReference type="GO" id="GO:0050532">
    <property type="term" value="F:2-phosphosulfolactate phosphatase activity"/>
    <property type="evidence" value="ECO:0007669"/>
    <property type="project" value="InterPro"/>
</dbReference>
<dbReference type="InterPro" id="IPR036702">
    <property type="entry name" value="ComB-like_sf"/>
</dbReference>
<dbReference type="Proteomes" id="UP000700706">
    <property type="component" value="Unassembled WGS sequence"/>
</dbReference>
<dbReference type="SUPFAM" id="SSF142823">
    <property type="entry name" value="ComB-like"/>
    <property type="match status" value="1"/>
</dbReference>
<dbReference type="GO" id="GO:0000287">
    <property type="term" value="F:magnesium ion binding"/>
    <property type="evidence" value="ECO:0007669"/>
    <property type="project" value="InterPro"/>
</dbReference>
<organism evidence="2 3">
    <name type="scientific">Inquilinus limosus</name>
    <dbReference type="NCBI Taxonomy" id="171674"/>
    <lineage>
        <taxon>Bacteria</taxon>
        <taxon>Pseudomonadati</taxon>
        <taxon>Pseudomonadota</taxon>
        <taxon>Alphaproteobacteria</taxon>
        <taxon>Rhodospirillales</taxon>
        <taxon>Rhodospirillaceae</taxon>
        <taxon>Inquilinus</taxon>
    </lineage>
</organism>
<evidence type="ECO:0000256" key="1">
    <source>
        <dbReference type="ARBA" id="ARBA00021948"/>
    </source>
</evidence>
<reference evidence="2" key="1">
    <citation type="submission" date="2020-06" db="EMBL/GenBank/DDBJ databases">
        <title>Stable isotope informed genome-resolved metagenomics uncovers potential trophic interactions in rhizosphere soil.</title>
        <authorList>
            <person name="Starr E.P."/>
            <person name="Shi S."/>
            <person name="Blazewicz S.J."/>
            <person name="Koch B.J."/>
            <person name="Probst A.J."/>
            <person name="Hungate B.A."/>
            <person name="Pett-Ridge J."/>
            <person name="Firestone M.K."/>
            <person name="Banfield J.F."/>
        </authorList>
    </citation>
    <scope>NUCLEOTIDE SEQUENCE</scope>
    <source>
        <strain evidence="2">YM_69_17</strain>
    </source>
</reference>
<dbReference type="Pfam" id="PF04029">
    <property type="entry name" value="2-ph_phosp"/>
    <property type="match status" value="1"/>
</dbReference>
<evidence type="ECO:0000313" key="2">
    <source>
        <dbReference type="EMBL" id="MBW8728964.1"/>
    </source>
</evidence>
<proteinExistence type="predicted"/>
<dbReference type="EMBL" id="JAEKLZ010000472">
    <property type="protein sequence ID" value="MBW8728964.1"/>
    <property type="molecule type" value="Genomic_DNA"/>
</dbReference>
<accession>A0A952KNV6</accession>
<gene>
    <name evidence="2" type="ORF">JF625_27930</name>
</gene>
<comment type="caution">
    <text evidence="2">The sequence shown here is derived from an EMBL/GenBank/DDBJ whole genome shotgun (WGS) entry which is preliminary data.</text>
</comment>
<dbReference type="Gene3D" id="3.90.1560.10">
    <property type="entry name" value="ComB-like"/>
    <property type="match status" value="1"/>
</dbReference>
<dbReference type="InterPro" id="IPR005238">
    <property type="entry name" value="ComB-like"/>
</dbReference>